<dbReference type="InterPro" id="IPR013848">
    <property type="entry name" value="Methylthiotransferase_N"/>
</dbReference>
<proteinExistence type="inferred from homology"/>
<dbReference type="EMBL" id="AP018732">
    <property type="protein sequence ID" value="BBE41611.1"/>
    <property type="molecule type" value="Genomic_DNA"/>
</dbReference>
<dbReference type="CDD" id="cd01335">
    <property type="entry name" value="Radical_SAM"/>
    <property type="match status" value="1"/>
</dbReference>
<accession>A0A4P2VC07</accession>
<dbReference type="InterPro" id="IPR002792">
    <property type="entry name" value="TRAM_dom"/>
</dbReference>
<evidence type="ECO:0000256" key="10">
    <source>
        <dbReference type="ARBA" id="ARBA00051661"/>
    </source>
</evidence>
<dbReference type="SUPFAM" id="SSF102114">
    <property type="entry name" value="Radical SAM enzymes"/>
    <property type="match status" value="1"/>
</dbReference>
<organism evidence="15 16">
    <name type="scientific">Conexivisphaera calida</name>
    <dbReference type="NCBI Taxonomy" id="1874277"/>
    <lineage>
        <taxon>Archaea</taxon>
        <taxon>Nitrososphaerota</taxon>
        <taxon>Conexivisphaeria</taxon>
        <taxon>Conexivisphaerales</taxon>
        <taxon>Conexivisphaeraceae</taxon>
        <taxon>Conexivisphaera</taxon>
    </lineage>
</organism>
<keyword evidence="6 11" id="KW-0819">tRNA processing</keyword>
<evidence type="ECO:0000256" key="9">
    <source>
        <dbReference type="ARBA" id="ARBA00023014"/>
    </source>
</evidence>
<dbReference type="FunFam" id="3.40.50.12160:FF:000003">
    <property type="entry name" value="CDK5 regulatory subunit-associated protein 1"/>
    <property type="match status" value="1"/>
</dbReference>
<evidence type="ECO:0000259" key="14">
    <source>
        <dbReference type="PROSITE" id="PS51918"/>
    </source>
</evidence>
<evidence type="ECO:0000256" key="7">
    <source>
        <dbReference type="ARBA" id="ARBA00022723"/>
    </source>
</evidence>
<dbReference type="Pfam" id="PF00919">
    <property type="entry name" value="UPF0004"/>
    <property type="match status" value="1"/>
</dbReference>
<evidence type="ECO:0000256" key="1">
    <source>
        <dbReference type="ARBA" id="ARBA00002399"/>
    </source>
</evidence>
<dbReference type="KEGG" id="ccai:NAS2_0214"/>
<evidence type="ECO:0000259" key="12">
    <source>
        <dbReference type="PROSITE" id="PS50926"/>
    </source>
</evidence>
<gene>
    <name evidence="15" type="ORF">NAS2_0214</name>
</gene>
<keyword evidence="5 11" id="KW-0949">S-adenosyl-L-methionine</keyword>
<comment type="catalytic activity">
    <reaction evidence="10 11">
        <text>N(6)-L-threonylcarbamoyladenosine(37) in tRNA + (sulfur carrier)-SH + AH2 + 2 S-adenosyl-L-methionine = 2-methylsulfanyl-N(6)-L-threonylcarbamoyladenosine(37) in tRNA + (sulfur carrier)-H + 5'-deoxyadenosine + L-methionine + A + S-adenosyl-L-homocysteine + 2 H(+)</text>
        <dbReference type="Rhea" id="RHEA:37075"/>
        <dbReference type="Rhea" id="RHEA-COMP:10163"/>
        <dbReference type="Rhea" id="RHEA-COMP:11092"/>
        <dbReference type="Rhea" id="RHEA-COMP:14737"/>
        <dbReference type="Rhea" id="RHEA-COMP:14739"/>
        <dbReference type="ChEBI" id="CHEBI:13193"/>
        <dbReference type="ChEBI" id="CHEBI:15378"/>
        <dbReference type="ChEBI" id="CHEBI:17319"/>
        <dbReference type="ChEBI" id="CHEBI:17499"/>
        <dbReference type="ChEBI" id="CHEBI:29917"/>
        <dbReference type="ChEBI" id="CHEBI:57844"/>
        <dbReference type="ChEBI" id="CHEBI:57856"/>
        <dbReference type="ChEBI" id="CHEBI:59789"/>
        <dbReference type="ChEBI" id="CHEBI:64428"/>
        <dbReference type="ChEBI" id="CHEBI:74418"/>
        <dbReference type="ChEBI" id="CHEBI:74420"/>
        <dbReference type="EC" id="2.8.4.5"/>
    </reaction>
</comment>
<comment type="cofactor">
    <cofactor evidence="11">
        <name>[4Fe-4S] cluster</name>
        <dbReference type="ChEBI" id="CHEBI:49883"/>
    </cofactor>
    <text evidence="11">Binds 1 or 2 [4Fe-4S] cluster. One cluster is coordinated with 3 cysteines and an exchangeable S-adenosyl-L-methionine.</text>
</comment>
<evidence type="ECO:0000256" key="4">
    <source>
        <dbReference type="ARBA" id="ARBA00022679"/>
    </source>
</evidence>
<dbReference type="InterPro" id="IPR006638">
    <property type="entry name" value="Elp3/MiaA/NifB-like_rSAM"/>
</dbReference>
<dbReference type="InterPro" id="IPR005839">
    <property type="entry name" value="Methylthiotransferase"/>
</dbReference>
<keyword evidence="3 11" id="KW-0004">4Fe-4S</keyword>
<evidence type="ECO:0000256" key="2">
    <source>
        <dbReference type="ARBA" id="ARBA00008616"/>
    </source>
</evidence>
<evidence type="ECO:0000256" key="11">
    <source>
        <dbReference type="RuleBase" id="RU368081"/>
    </source>
</evidence>
<dbReference type="RefSeq" id="WP_174447940.1">
    <property type="nucleotide sequence ID" value="NZ_AP018732.1"/>
</dbReference>
<evidence type="ECO:0000256" key="5">
    <source>
        <dbReference type="ARBA" id="ARBA00022691"/>
    </source>
</evidence>
<evidence type="ECO:0000256" key="8">
    <source>
        <dbReference type="ARBA" id="ARBA00023004"/>
    </source>
</evidence>
<dbReference type="PROSITE" id="PS01278">
    <property type="entry name" value="MTTASE_RADICAL"/>
    <property type="match status" value="1"/>
</dbReference>
<dbReference type="SFLD" id="SFLDG01082">
    <property type="entry name" value="B12-binding_domain_containing"/>
    <property type="match status" value="1"/>
</dbReference>
<dbReference type="NCBIfam" id="TIGR00089">
    <property type="entry name" value="MiaB/RimO family radical SAM methylthiotransferase"/>
    <property type="match status" value="1"/>
</dbReference>
<dbReference type="InterPro" id="IPR058240">
    <property type="entry name" value="rSAM_sf"/>
</dbReference>
<dbReference type="PANTHER" id="PTHR11918">
    <property type="entry name" value="RADICAL SAM PROTEINS"/>
    <property type="match status" value="1"/>
</dbReference>
<evidence type="ECO:0000256" key="6">
    <source>
        <dbReference type="ARBA" id="ARBA00022694"/>
    </source>
</evidence>
<dbReference type="InterPro" id="IPR038135">
    <property type="entry name" value="Methylthiotransferase_N_sf"/>
</dbReference>
<evidence type="ECO:0000313" key="16">
    <source>
        <dbReference type="Proteomes" id="UP000509448"/>
    </source>
</evidence>
<dbReference type="PROSITE" id="PS50926">
    <property type="entry name" value="TRAM"/>
    <property type="match status" value="1"/>
</dbReference>
<evidence type="ECO:0000256" key="3">
    <source>
        <dbReference type="ARBA" id="ARBA00022485"/>
    </source>
</evidence>
<keyword evidence="7 11" id="KW-0479">Metal-binding</keyword>
<feature type="domain" description="Radical SAM core" evidence="14">
    <location>
        <begin position="135"/>
        <end position="365"/>
    </location>
</feature>
<dbReference type="SFLD" id="SFLDS00029">
    <property type="entry name" value="Radical_SAM"/>
    <property type="match status" value="1"/>
</dbReference>
<dbReference type="AlphaFoldDB" id="A0A4P2VC07"/>
<dbReference type="InterPro" id="IPR006466">
    <property type="entry name" value="MiaB-like_arc_euk"/>
</dbReference>
<dbReference type="GO" id="GO:0046872">
    <property type="term" value="F:metal ion binding"/>
    <property type="evidence" value="ECO:0007669"/>
    <property type="project" value="UniProtKB-UniRule"/>
</dbReference>
<dbReference type="GO" id="GO:0051539">
    <property type="term" value="F:4 iron, 4 sulfur cluster binding"/>
    <property type="evidence" value="ECO:0007669"/>
    <property type="project" value="UniProtKB-UniRule"/>
</dbReference>
<sequence>MPRYYIETYGCAANQADGEIMSKILDDSGYERSADPRNSDVILLNTCGVKSPTENRVVSRLVELAGLGKPIVVAGCLTIINWRRLETTAGFGAALTPRSVDRVLEAVEIAKRNPSGRILLDSPEPPDKPSLTRARLGSVVGTIEVEDGCTFSCSFCATKFSRGVTYSYDPRSILDAARSMVESGVMELRLTGQDVASYRSNGTDLPGLVELITSRIAGDYRVRIGMMTPVLAKRILDGLVRIYGLRQVYKFAHLPFQSGSERILRLMRRGHGPELIEELASYLRSNVPMMTLETDIIVGHPGEDDEDFERTLELMRSMRPDVVNISKYGNRPGTEASRMKQVPSEVVSDRSRMAYREAMRIMDERNSTWMGWKGRALVTELGMRPGTLMARNDWYKPIVVEGSADLLGKWLEVRVTGHTPVHLNGEVTSEYALESEGWSRKDGIPGQVHAAGGTRQLD</sequence>
<dbReference type="Pfam" id="PF04055">
    <property type="entry name" value="Radical_SAM"/>
    <property type="match status" value="1"/>
</dbReference>
<evidence type="ECO:0000259" key="13">
    <source>
        <dbReference type="PROSITE" id="PS51449"/>
    </source>
</evidence>
<dbReference type="InterPro" id="IPR020612">
    <property type="entry name" value="Methylthiotransferase_CS"/>
</dbReference>
<evidence type="ECO:0000313" key="15">
    <source>
        <dbReference type="EMBL" id="BBE41611.1"/>
    </source>
</evidence>
<keyword evidence="9 11" id="KW-0411">Iron-sulfur</keyword>
<dbReference type="Pfam" id="PF01938">
    <property type="entry name" value="TRAM"/>
    <property type="match status" value="1"/>
</dbReference>
<dbReference type="PROSITE" id="PS51449">
    <property type="entry name" value="MTTASE_N"/>
    <property type="match status" value="1"/>
</dbReference>
<keyword evidence="8 11" id="KW-0408">Iron</keyword>
<comment type="function">
    <text evidence="1 11">Catalyzes the methylthiolation of N6-threonylcarbamoyladenosine (t(6)A), leading to the formation of 2-methylthio-N6-threonylcarbamoyladenosine (ms(2)t(6)A) at position 37 in tRNAs that read codons beginning with adenine.</text>
</comment>
<reference evidence="15 16" key="1">
    <citation type="journal article" date="2019" name="ISME J.">
        <title>Isolation and characterization of a thermophilic sulfur- and iron-reducing thaumarchaeote from a terrestrial acidic hot spring.</title>
        <authorList>
            <person name="Kato S."/>
            <person name="Itoh T."/>
            <person name="Yuki M."/>
            <person name="Nagamori M."/>
            <person name="Ohnishi M."/>
            <person name="Uematsu K."/>
            <person name="Suzuki K."/>
            <person name="Takashina T."/>
            <person name="Ohkuma M."/>
        </authorList>
    </citation>
    <scope>NUCLEOTIDE SEQUENCE [LARGE SCALE GENOMIC DNA]</scope>
    <source>
        <strain evidence="15 16">NAS-02</strain>
    </source>
</reference>
<dbReference type="PROSITE" id="PS51918">
    <property type="entry name" value="RADICAL_SAM"/>
    <property type="match status" value="1"/>
</dbReference>
<dbReference type="GO" id="GO:0035598">
    <property type="term" value="F:tRNA (N(6)-L-threonylcarbamoyladenosine(37)-C(2))-methylthiotransferase activity"/>
    <property type="evidence" value="ECO:0007669"/>
    <property type="project" value="UniProtKB-UniRule"/>
</dbReference>
<dbReference type="Proteomes" id="UP000509448">
    <property type="component" value="Chromosome"/>
</dbReference>
<name>A0A4P2VC07_9ARCH</name>
<dbReference type="NCBIfam" id="TIGR01578">
    <property type="entry name" value="MiaB-like-B"/>
    <property type="match status" value="1"/>
</dbReference>
<protein>
    <recommendedName>
        <fullName evidence="11">tRNA-t(6)A37 methylthiotransferase</fullName>
        <ecNumber evidence="11">2.8.4.5</ecNumber>
    </recommendedName>
</protein>
<comment type="similarity">
    <text evidence="2 11">Belongs to the methylthiotransferase family. CDKAL1 subfamily.</text>
</comment>
<dbReference type="SMART" id="SM00729">
    <property type="entry name" value="Elp3"/>
    <property type="match status" value="1"/>
</dbReference>
<dbReference type="OrthoDB" id="372134at2157"/>
<keyword evidence="16" id="KW-1185">Reference proteome</keyword>
<dbReference type="Gene3D" id="3.80.30.20">
    <property type="entry name" value="tm_1862 like domain"/>
    <property type="match status" value="1"/>
</dbReference>
<dbReference type="PANTHER" id="PTHR11918:SF45">
    <property type="entry name" value="THREONYLCARBAMOYLADENOSINE TRNA METHYLTHIOTRANSFERASE"/>
    <property type="match status" value="1"/>
</dbReference>
<dbReference type="InterPro" id="IPR023404">
    <property type="entry name" value="rSAM_horseshoe"/>
</dbReference>
<dbReference type="EC" id="2.8.4.5" evidence="11"/>
<feature type="domain" description="MTTase N-terminal" evidence="13">
    <location>
        <begin position="2"/>
        <end position="112"/>
    </location>
</feature>
<dbReference type="InterPro" id="IPR007197">
    <property type="entry name" value="rSAM"/>
</dbReference>
<dbReference type="GeneID" id="55584032"/>
<dbReference type="Gene3D" id="3.40.50.12160">
    <property type="entry name" value="Methylthiotransferase, N-terminal domain"/>
    <property type="match status" value="1"/>
</dbReference>
<feature type="domain" description="TRAM" evidence="12">
    <location>
        <begin position="367"/>
        <end position="429"/>
    </location>
</feature>
<keyword evidence="4 11" id="KW-0808">Transferase</keyword>